<feature type="region of interest" description="Disordered" evidence="1">
    <location>
        <begin position="27"/>
        <end position="84"/>
    </location>
</feature>
<feature type="compositionally biased region" description="Basic and acidic residues" evidence="1">
    <location>
        <begin position="34"/>
        <end position="55"/>
    </location>
</feature>
<name>A0ABP9I1Y9_9ACTN</name>
<proteinExistence type="predicted"/>
<reference evidence="3" key="1">
    <citation type="journal article" date="2019" name="Int. J. Syst. Evol. Microbiol.">
        <title>The Global Catalogue of Microorganisms (GCM) 10K type strain sequencing project: providing services to taxonomists for standard genome sequencing and annotation.</title>
        <authorList>
            <consortium name="The Broad Institute Genomics Platform"/>
            <consortium name="The Broad Institute Genome Sequencing Center for Infectious Disease"/>
            <person name="Wu L."/>
            <person name="Ma J."/>
        </authorList>
    </citation>
    <scope>NUCLEOTIDE SEQUENCE [LARGE SCALE GENOMIC DNA]</scope>
    <source>
        <strain evidence="3">JCM 17986</strain>
    </source>
</reference>
<feature type="compositionally biased region" description="Basic and acidic residues" evidence="1">
    <location>
        <begin position="70"/>
        <end position="84"/>
    </location>
</feature>
<protein>
    <submittedName>
        <fullName evidence="2">Uncharacterized protein</fullName>
    </submittedName>
</protein>
<gene>
    <name evidence="2" type="ORF">GCM10023205_65050</name>
</gene>
<organism evidence="2 3">
    <name type="scientific">Yinghuangia aomiensis</name>
    <dbReference type="NCBI Taxonomy" id="676205"/>
    <lineage>
        <taxon>Bacteria</taxon>
        <taxon>Bacillati</taxon>
        <taxon>Actinomycetota</taxon>
        <taxon>Actinomycetes</taxon>
        <taxon>Kitasatosporales</taxon>
        <taxon>Streptomycetaceae</taxon>
        <taxon>Yinghuangia</taxon>
    </lineage>
</organism>
<dbReference type="EMBL" id="BAABHS010000030">
    <property type="protein sequence ID" value="GAA4985627.1"/>
    <property type="molecule type" value="Genomic_DNA"/>
</dbReference>
<evidence type="ECO:0000313" key="2">
    <source>
        <dbReference type="EMBL" id="GAA4985627.1"/>
    </source>
</evidence>
<keyword evidence="3" id="KW-1185">Reference proteome</keyword>
<accession>A0ABP9I1Y9</accession>
<dbReference type="Proteomes" id="UP001500466">
    <property type="component" value="Unassembled WGS sequence"/>
</dbReference>
<evidence type="ECO:0000256" key="1">
    <source>
        <dbReference type="SAM" id="MobiDB-lite"/>
    </source>
</evidence>
<comment type="caution">
    <text evidence="2">The sequence shown here is derived from an EMBL/GenBank/DDBJ whole genome shotgun (WGS) entry which is preliminary data.</text>
</comment>
<evidence type="ECO:0000313" key="3">
    <source>
        <dbReference type="Proteomes" id="UP001500466"/>
    </source>
</evidence>
<sequence>MLDAFHDRLSDTSGLAYLVDGEPRLGAGVGKGLTDGHECASERTDTRRESQESKGGRIGVFPCRTPARGAEIRTDRERDANRHQ</sequence>